<dbReference type="Proteomes" id="UP000270411">
    <property type="component" value="Chromosome 1"/>
</dbReference>
<evidence type="ECO:0000313" key="2">
    <source>
        <dbReference type="Proteomes" id="UP000270411"/>
    </source>
</evidence>
<name>A0A3G8H372_9BURK</name>
<reference evidence="2" key="1">
    <citation type="submission" date="2018-11" db="EMBL/GenBank/DDBJ databases">
        <title>FDA dAtabase for Regulatory Grade micrObial Sequences (FDA-ARGOS): Supporting development and validation of Infectious Disease Dx tests.</title>
        <authorList>
            <person name="Goldberg B."/>
            <person name="Campos J."/>
            <person name="Tallon L."/>
            <person name="Sadzewicz L."/>
            <person name="Zhao X."/>
            <person name="Vavikolanu K."/>
            <person name="Mehta A."/>
            <person name="Aluvathingal J."/>
            <person name="Nadendla S."/>
            <person name="Geyer C."/>
            <person name="Nandy P."/>
            <person name="Yan Y."/>
            <person name="Sichtig H."/>
        </authorList>
    </citation>
    <scope>NUCLEOTIDE SEQUENCE [LARGE SCALE GENOMIC DNA]</scope>
    <source>
        <strain evidence="2">FDAARGOS_614</strain>
    </source>
</reference>
<dbReference type="Gene3D" id="3.10.450.40">
    <property type="match status" value="1"/>
</dbReference>
<evidence type="ECO:0000313" key="1">
    <source>
        <dbReference type="EMBL" id="AZG14927.1"/>
    </source>
</evidence>
<dbReference type="OrthoDB" id="8450990at2"/>
<dbReference type="RefSeq" id="WP_124684679.1">
    <property type="nucleotide sequence ID" value="NZ_CP033969.1"/>
</dbReference>
<dbReference type="KEGG" id="cpau:EHF44_16705"/>
<dbReference type="AlphaFoldDB" id="A0A3G8H372"/>
<gene>
    <name evidence="1" type="ORF">EHF44_16705</name>
</gene>
<dbReference type="SUPFAM" id="SSF160719">
    <property type="entry name" value="gpW/gp25-like"/>
    <property type="match status" value="1"/>
</dbReference>
<protein>
    <submittedName>
        <fullName evidence="1">Phage tail protein</fullName>
    </submittedName>
</protein>
<organism evidence="1 2">
    <name type="scientific">Cupriavidus pauculus</name>
    <dbReference type="NCBI Taxonomy" id="82633"/>
    <lineage>
        <taxon>Bacteria</taxon>
        <taxon>Pseudomonadati</taxon>
        <taxon>Pseudomonadota</taxon>
        <taxon>Betaproteobacteria</taxon>
        <taxon>Burkholderiales</taxon>
        <taxon>Burkholderiaceae</taxon>
        <taxon>Cupriavidus</taxon>
    </lineage>
</organism>
<dbReference type="EMBL" id="CP033969">
    <property type="protein sequence ID" value="AZG14927.1"/>
    <property type="molecule type" value="Genomic_DNA"/>
</dbReference>
<proteinExistence type="predicted"/>
<sequence length="126" mass="13690">MTQQLLSDADHWFGGDIGASPTGDIGLSSGEVRTQQRIVRRLCTNPGDYIAHPSYGAGLPRKIGENADLAALRALVRTQVLLEESVARLPEPKVELVQINSGFSITIKYTDANTLNPVTLSFEVNR</sequence>
<accession>A0A3G8H372</accession>